<accession>A0A0L0UZ91</accession>
<dbReference type="STRING" id="1165861.A0A0L0UZ91"/>
<organism evidence="3 4">
    <name type="scientific">Puccinia striiformis f. sp. tritici PST-78</name>
    <dbReference type="NCBI Taxonomy" id="1165861"/>
    <lineage>
        <taxon>Eukaryota</taxon>
        <taxon>Fungi</taxon>
        <taxon>Dikarya</taxon>
        <taxon>Basidiomycota</taxon>
        <taxon>Pucciniomycotina</taxon>
        <taxon>Pucciniomycetes</taxon>
        <taxon>Pucciniales</taxon>
        <taxon>Pucciniaceae</taxon>
        <taxon>Puccinia</taxon>
    </lineage>
</organism>
<gene>
    <name evidence="3" type="ORF">PSTG_14330</name>
</gene>
<comment type="caution">
    <text evidence="3">The sequence shown here is derived from an EMBL/GenBank/DDBJ whole genome shotgun (WGS) entry which is preliminary data.</text>
</comment>
<reference evidence="4" key="1">
    <citation type="submission" date="2014-03" db="EMBL/GenBank/DDBJ databases">
        <title>The Genome Sequence of Puccinia striiformis f. sp. tritici PST-78.</title>
        <authorList>
            <consortium name="The Broad Institute Genome Sequencing Platform"/>
            <person name="Cuomo C."/>
            <person name="Hulbert S."/>
            <person name="Chen X."/>
            <person name="Walker B."/>
            <person name="Young S.K."/>
            <person name="Zeng Q."/>
            <person name="Gargeya S."/>
            <person name="Fitzgerald M."/>
            <person name="Haas B."/>
            <person name="Abouelleil A."/>
            <person name="Alvarado L."/>
            <person name="Arachchi H.M."/>
            <person name="Berlin A.M."/>
            <person name="Chapman S.B."/>
            <person name="Goldberg J."/>
            <person name="Griggs A."/>
            <person name="Gujja S."/>
            <person name="Hansen M."/>
            <person name="Howarth C."/>
            <person name="Imamovic A."/>
            <person name="Larimer J."/>
            <person name="McCowan C."/>
            <person name="Montmayeur A."/>
            <person name="Murphy C."/>
            <person name="Neiman D."/>
            <person name="Pearson M."/>
            <person name="Priest M."/>
            <person name="Roberts A."/>
            <person name="Saif S."/>
            <person name="Shea T."/>
            <person name="Sisk P."/>
            <person name="Sykes S."/>
            <person name="Wortman J."/>
            <person name="Nusbaum C."/>
            <person name="Birren B."/>
        </authorList>
    </citation>
    <scope>NUCLEOTIDE SEQUENCE [LARGE SCALE GENOMIC DNA]</scope>
    <source>
        <strain evidence="4">race PST-78</strain>
    </source>
</reference>
<protein>
    <recommendedName>
        <fullName evidence="5">Dolichyl-phosphate beta-D-mannosyltransferase</fullName>
    </recommendedName>
</protein>
<sequence length="56" mass="6228">MHGLTTCTGIFTIIMDANFSHHPKYLPISIALQRAHGLDIVTDSCYRHGTRLGFQA</sequence>
<evidence type="ECO:0000313" key="3">
    <source>
        <dbReference type="EMBL" id="KNE92236.1"/>
    </source>
</evidence>
<dbReference type="InterPro" id="IPR039528">
    <property type="entry name" value="DPM1-like"/>
</dbReference>
<name>A0A0L0UZ91_9BASI</name>
<dbReference type="AlphaFoldDB" id="A0A0L0UZ91"/>
<evidence type="ECO:0000256" key="1">
    <source>
        <dbReference type="ARBA" id="ARBA00022676"/>
    </source>
</evidence>
<keyword evidence="1" id="KW-0328">Glycosyltransferase</keyword>
<evidence type="ECO:0000256" key="2">
    <source>
        <dbReference type="ARBA" id="ARBA00022679"/>
    </source>
</evidence>
<dbReference type="EMBL" id="AJIL01000170">
    <property type="protein sequence ID" value="KNE92236.1"/>
    <property type="molecule type" value="Genomic_DNA"/>
</dbReference>
<dbReference type="GO" id="GO:0006506">
    <property type="term" value="P:GPI anchor biosynthetic process"/>
    <property type="evidence" value="ECO:0007669"/>
    <property type="project" value="TreeGrafter"/>
</dbReference>
<keyword evidence="4" id="KW-1185">Reference proteome</keyword>
<dbReference type="GO" id="GO:0035269">
    <property type="term" value="P:protein O-linked glycosylation via mannose"/>
    <property type="evidence" value="ECO:0007669"/>
    <property type="project" value="TreeGrafter"/>
</dbReference>
<dbReference type="GO" id="GO:0005789">
    <property type="term" value="C:endoplasmic reticulum membrane"/>
    <property type="evidence" value="ECO:0007669"/>
    <property type="project" value="TreeGrafter"/>
</dbReference>
<proteinExistence type="predicted"/>
<dbReference type="GO" id="GO:0004582">
    <property type="term" value="F:dolichyl-phosphate beta-D-mannosyltransferase activity"/>
    <property type="evidence" value="ECO:0007669"/>
    <property type="project" value="InterPro"/>
</dbReference>
<evidence type="ECO:0000313" key="4">
    <source>
        <dbReference type="Proteomes" id="UP000054564"/>
    </source>
</evidence>
<evidence type="ECO:0008006" key="5">
    <source>
        <dbReference type="Google" id="ProtNLM"/>
    </source>
</evidence>
<dbReference type="GO" id="GO:0006488">
    <property type="term" value="P:dolichol-linked oligosaccharide biosynthetic process"/>
    <property type="evidence" value="ECO:0007669"/>
    <property type="project" value="TreeGrafter"/>
</dbReference>
<keyword evidence="2" id="KW-0808">Transferase</keyword>
<dbReference type="PANTHER" id="PTHR43398:SF1">
    <property type="entry name" value="DOLICHOL-PHOSPHATE MANNOSYLTRANSFERASE SUBUNIT 1"/>
    <property type="match status" value="1"/>
</dbReference>
<dbReference type="Proteomes" id="UP000054564">
    <property type="component" value="Unassembled WGS sequence"/>
</dbReference>
<dbReference type="PANTHER" id="PTHR43398">
    <property type="entry name" value="DOLICHOL-PHOSPHATE MANNOSYLTRANSFERASE SUBUNIT 1"/>
    <property type="match status" value="1"/>
</dbReference>